<dbReference type="InterPro" id="IPR008952">
    <property type="entry name" value="Tetraspanin_EC2_sf"/>
</dbReference>
<dbReference type="CDD" id="cd03127">
    <property type="entry name" value="tetraspanin_LEL"/>
    <property type="match status" value="1"/>
</dbReference>
<evidence type="ECO:0000313" key="6">
    <source>
        <dbReference type="EMBL" id="VDN09356.1"/>
    </source>
</evidence>
<evidence type="ECO:0000256" key="5">
    <source>
        <dbReference type="SAM" id="Phobius"/>
    </source>
</evidence>
<keyword evidence="4 5" id="KW-0472">Membrane</keyword>
<dbReference type="PANTHER" id="PTHR19282:SF544">
    <property type="entry name" value="TETRASPANIN"/>
    <property type="match status" value="1"/>
</dbReference>
<dbReference type="SUPFAM" id="SSF48652">
    <property type="entry name" value="Tetraspanin"/>
    <property type="match status" value="1"/>
</dbReference>
<protein>
    <submittedName>
        <fullName evidence="6">Uncharacterized protein</fullName>
    </submittedName>
</protein>
<keyword evidence="3 5" id="KW-1133">Transmembrane helix</keyword>
<dbReference type="PANTHER" id="PTHR19282">
    <property type="entry name" value="TETRASPANIN"/>
    <property type="match status" value="1"/>
</dbReference>
<keyword evidence="2 5" id="KW-0812">Transmembrane</keyword>
<organism evidence="6 7">
    <name type="scientific">Dibothriocephalus latus</name>
    <name type="common">Fish tapeworm</name>
    <name type="synonym">Diphyllobothrium latum</name>
    <dbReference type="NCBI Taxonomy" id="60516"/>
    <lineage>
        <taxon>Eukaryota</taxon>
        <taxon>Metazoa</taxon>
        <taxon>Spiralia</taxon>
        <taxon>Lophotrochozoa</taxon>
        <taxon>Platyhelminthes</taxon>
        <taxon>Cestoda</taxon>
        <taxon>Eucestoda</taxon>
        <taxon>Diphyllobothriidea</taxon>
        <taxon>Diphyllobothriidae</taxon>
        <taxon>Dibothriocephalus</taxon>
    </lineage>
</organism>
<keyword evidence="7" id="KW-1185">Reference proteome</keyword>
<dbReference type="Pfam" id="PF00335">
    <property type="entry name" value="Tetraspanin"/>
    <property type="match status" value="1"/>
</dbReference>
<proteinExistence type="predicted"/>
<sequence length="175" mass="18854">MALTAEFLRFVLLGFCVAYCVIGICFAGIGLYDIVLMQSLPDVSFTVIWVPTLLLVLGISLGFVAVFGSVGAGRRNKCLLITFATESILMLLAPLAFAIFALIMGGRIFALTLEVFKKDQSAATAWWGPIEMAFNCCGVNGPDDYTTISIPGTCCEPETIVCASENAYKRVSKKL</sequence>
<accession>A0A3P7NV12</accession>
<dbReference type="OrthoDB" id="10033535at2759"/>
<dbReference type="EMBL" id="UYRU01046878">
    <property type="protein sequence ID" value="VDN09356.1"/>
    <property type="molecule type" value="Genomic_DNA"/>
</dbReference>
<evidence type="ECO:0000256" key="2">
    <source>
        <dbReference type="ARBA" id="ARBA00022692"/>
    </source>
</evidence>
<dbReference type="Proteomes" id="UP000281553">
    <property type="component" value="Unassembled WGS sequence"/>
</dbReference>
<evidence type="ECO:0000256" key="3">
    <source>
        <dbReference type="ARBA" id="ARBA00022989"/>
    </source>
</evidence>
<dbReference type="AlphaFoldDB" id="A0A3P7NV12"/>
<feature type="transmembrane region" description="Helical" evidence="5">
    <location>
        <begin position="47"/>
        <end position="68"/>
    </location>
</feature>
<feature type="transmembrane region" description="Helical" evidence="5">
    <location>
        <begin position="88"/>
        <end position="110"/>
    </location>
</feature>
<dbReference type="Gene3D" id="1.10.1450.10">
    <property type="entry name" value="Tetraspanin"/>
    <property type="match status" value="1"/>
</dbReference>
<evidence type="ECO:0000256" key="1">
    <source>
        <dbReference type="ARBA" id="ARBA00004141"/>
    </source>
</evidence>
<evidence type="ECO:0000313" key="7">
    <source>
        <dbReference type="Proteomes" id="UP000281553"/>
    </source>
</evidence>
<evidence type="ECO:0000256" key="4">
    <source>
        <dbReference type="ARBA" id="ARBA00023136"/>
    </source>
</evidence>
<name>A0A3P7NV12_DIBLA</name>
<dbReference type="InterPro" id="IPR018499">
    <property type="entry name" value="Tetraspanin/Peripherin"/>
</dbReference>
<reference evidence="6 7" key="1">
    <citation type="submission" date="2018-11" db="EMBL/GenBank/DDBJ databases">
        <authorList>
            <consortium name="Pathogen Informatics"/>
        </authorList>
    </citation>
    <scope>NUCLEOTIDE SEQUENCE [LARGE SCALE GENOMIC DNA]</scope>
</reference>
<dbReference type="GO" id="GO:0005886">
    <property type="term" value="C:plasma membrane"/>
    <property type="evidence" value="ECO:0007669"/>
    <property type="project" value="TreeGrafter"/>
</dbReference>
<comment type="subcellular location">
    <subcellularLocation>
        <location evidence="1">Membrane</location>
        <topology evidence="1">Multi-pass membrane protein</topology>
    </subcellularLocation>
</comment>
<dbReference type="PRINTS" id="PR00259">
    <property type="entry name" value="TMFOUR"/>
</dbReference>
<feature type="transmembrane region" description="Helical" evidence="5">
    <location>
        <begin position="12"/>
        <end position="35"/>
    </location>
</feature>
<gene>
    <name evidence="6" type="ORF">DILT_LOCUS5187</name>
</gene>